<proteinExistence type="predicted"/>
<keyword evidence="2" id="KW-1185">Reference proteome</keyword>
<protein>
    <submittedName>
        <fullName evidence="1">Uncharacterized protein</fullName>
    </submittedName>
</protein>
<gene>
    <name evidence="1" type="ORF">mMyoMyo1_008187</name>
</gene>
<dbReference type="Proteomes" id="UP000527355">
    <property type="component" value="Unassembled WGS sequence"/>
</dbReference>
<reference evidence="1 2" key="1">
    <citation type="journal article" date="2020" name="Nature">
        <title>Six reference-quality genomes reveal evolution of bat adaptations.</title>
        <authorList>
            <person name="Jebb D."/>
            <person name="Huang Z."/>
            <person name="Pippel M."/>
            <person name="Hughes G.M."/>
            <person name="Lavrichenko K."/>
            <person name="Devanna P."/>
            <person name="Winkler S."/>
            <person name="Jermiin L.S."/>
            <person name="Skirmuntt E.C."/>
            <person name="Katzourakis A."/>
            <person name="Burkitt-Gray L."/>
            <person name="Ray D.A."/>
            <person name="Sullivan K.A.M."/>
            <person name="Roscito J.G."/>
            <person name="Kirilenko B.M."/>
            <person name="Davalos L.M."/>
            <person name="Corthals A.P."/>
            <person name="Power M.L."/>
            <person name="Jones G."/>
            <person name="Ransome R.D."/>
            <person name="Dechmann D.K.N."/>
            <person name="Locatelli A.G."/>
            <person name="Puechmaille S.J."/>
            <person name="Fedrigo O."/>
            <person name="Jarvis E.D."/>
            <person name="Hiller M."/>
            <person name="Vernes S.C."/>
            <person name="Myers E.W."/>
            <person name="Teeling E.C."/>
        </authorList>
    </citation>
    <scope>NUCLEOTIDE SEQUENCE [LARGE SCALE GENOMIC DNA]</scope>
    <source>
        <strain evidence="1">MMyoMyo1</strain>
        <tissue evidence="1">Flight muscle</tissue>
    </source>
</reference>
<accession>A0A7J8ANE0</accession>
<comment type="caution">
    <text evidence="1">The sequence shown here is derived from an EMBL/GenBank/DDBJ whole genome shotgun (WGS) entry which is preliminary data.</text>
</comment>
<evidence type="ECO:0000313" key="1">
    <source>
        <dbReference type="EMBL" id="KAF6387749.1"/>
    </source>
</evidence>
<sequence length="132" mass="15125">MPCILIATELALPFKMVALKMTPKRNFILNFYESAQYCNYRCGQPISFIKSFPMVHCFQFKRRKFNQHQEMEHLEYCPDIYFCSSCAMISFYLRELWAPRFPASVSSASGGAGSLRLGGPGLQTLFSFPPVQ</sequence>
<evidence type="ECO:0000313" key="2">
    <source>
        <dbReference type="Proteomes" id="UP000527355"/>
    </source>
</evidence>
<dbReference type="EMBL" id="JABWUV010000001">
    <property type="protein sequence ID" value="KAF6387749.1"/>
    <property type="molecule type" value="Genomic_DNA"/>
</dbReference>
<dbReference type="AlphaFoldDB" id="A0A7J8ANE0"/>
<name>A0A7J8ANE0_MYOMY</name>
<organism evidence="1 2">
    <name type="scientific">Myotis myotis</name>
    <name type="common">Greater mouse-eared bat</name>
    <name type="synonym">Vespertilio myotis</name>
    <dbReference type="NCBI Taxonomy" id="51298"/>
    <lineage>
        <taxon>Eukaryota</taxon>
        <taxon>Metazoa</taxon>
        <taxon>Chordata</taxon>
        <taxon>Craniata</taxon>
        <taxon>Vertebrata</taxon>
        <taxon>Euteleostomi</taxon>
        <taxon>Mammalia</taxon>
        <taxon>Eutheria</taxon>
        <taxon>Laurasiatheria</taxon>
        <taxon>Chiroptera</taxon>
        <taxon>Yangochiroptera</taxon>
        <taxon>Vespertilionidae</taxon>
        <taxon>Myotis</taxon>
    </lineage>
</organism>